<feature type="region of interest" description="Disordered" evidence="1">
    <location>
        <begin position="1"/>
        <end position="33"/>
    </location>
</feature>
<organism evidence="2 3">
    <name type="scientific">Genlisea aurea</name>
    <dbReference type="NCBI Taxonomy" id="192259"/>
    <lineage>
        <taxon>Eukaryota</taxon>
        <taxon>Viridiplantae</taxon>
        <taxon>Streptophyta</taxon>
        <taxon>Embryophyta</taxon>
        <taxon>Tracheophyta</taxon>
        <taxon>Spermatophyta</taxon>
        <taxon>Magnoliopsida</taxon>
        <taxon>eudicotyledons</taxon>
        <taxon>Gunneridae</taxon>
        <taxon>Pentapetalae</taxon>
        <taxon>asterids</taxon>
        <taxon>lamiids</taxon>
        <taxon>Lamiales</taxon>
        <taxon>Lentibulariaceae</taxon>
        <taxon>Genlisea</taxon>
    </lineage>
</organism>
<protein>
    <submittedName>
        <fullName evidence="2">Uncharacterized protein</fullName>
    </submittedName>
</protein>
<feature type="compositionally biased region" description="Basic residues" evidence="1">
    <location>
        <begin position="17"/>
        <end position="26"/>
    </location>
</feature>
<keyword evidence="3" id="KW-1185">Reference proteome</keyword>
<name>S8DB05_9LAMI</name>
<evidence type="ECO:0000256" key="1">
    <source>
        <dbReference type="SAM" id="MobiDB-lite"/>
    </source>
</evidence>
<dbReference type="AlphaFoldDB" id="S8DB05"/>
<comment type="caution">
    <text evidence="2">The sequence shown here is derived from an EMBL/GenBank/DDBJ whole genome shotgun (WGS) entry which is preliminary data.</text>
</comment>
<proteinExistence type="predicted"/>
<dbReference type="Proteomes" id="UP000015453">
    <property type="component" value="Unassembled WGS sequence"/>
</dbReference>
<dbReference type="EMBL" id="AUSU01000009">
    <property type="protein sequence ID" value="EPS74696.1"/>
    <property type="molecule type" value="Genomic_DNA"/>
</dbReference>
<evidence type="ECO:0000313" key="2">
    <source>
        <dbReference type="EMBL" id="EPS74696.1"/>
    </source>
</evidence>
<evidence type="ECO:0000313" key="3">
    <source>
        <dbReference type="Proteomes" id="UP000015453"/>
    </source>
</evidence>
<accession>S8DB05</accession>
<sequence length="163" mass="18558">MNQPYSVNADCDEEHRGKRNRGRKSRYCKEPAQEEPAWTDFRNAVQFSSKGPDVTKLIEHATEWKHFYEIDSQVSRAFCERTTGQPCVKRSTPENPDLADGKSKPSNDRLLVNVNNSNSYVVNMAIALVNFHESRTILQSGCSGPPEEELETLVYDADEMPYL</sequence>
<feature type="region of interest" description="Disordered" evidence="1">
    <location>
        <begin position="85"/>
        <end position="106"/>
    </location>
</feature>
<reference evidence="2 3" key="1">
    <citation type="journal article" date="2013" name="BMC Genomics">
        <title>The miniature genome of a carnivorous plant Genlisea aurea contains a low number of genes and short non-coding sequences.</title>
        <authorList>
            <person name="Leushkin E.V."/>
            <person name="Sutormin R.A."/>
            <person name="Nabieva E.R."/>
            <person name="Penin A.A."/>
            <person name="Kondrashov A.S."/>
            <person name="Logacheva M.D."/>
        </authorList>
    </citation>
    <scope>NUCLEOTIDE SEQUENCE [LARGE SCALE GENOMIC DNA]</scope>
</reference>
<gene>
    <name evidence="2" type="ORF">M569_00071</name>
</gene>